<dbReference type="Proteomes" id="UP001219518">
    <property type="component" value="Unassembled WGS sequence"/>
</dbReference>
<gene>
    <name evidence="2" type="ORF">KUF71_002632</name>
</gene>
<evidence type="ECO:0000313" key="2">
    <source>
        <dbReference type="EMBL" id="KAK3925246.1"/>
    </source>
</evidence>
<feature type="region of interest" description="Disordered" evidence="1">
    <location>
        <begin position="28"/>
        <end position="48"/>
    </location>
</feature>
<feature type="non-terminal residue" evidence="2">
    <location>
        <position position="126"/>
    </location>
</feature>
<organism evidence="2 3">
    <name type="scientific">Frankliniella fusca</name>
    <dbReference type="NCBI Taxonomy" id="407009"/>
    <lineage>
        <taxon>Eukaryota</taxon>
        <taxon>Metazoa</taxon>
        <taxon>Ecdysozoa</taxon>
        <taxon>Arthropoda</taxon>
        <taxon>Hexapoda</taxon>
        <taxon>Insecta</taxon>
        <taxon>Pterygota</taxon>
        <taxon>Neoptera</taxon>
        <taxon>Paraneoptera</taxon>
        <taxon>Thysanoptera</taxon>
        <taxon>Terebrantia</taxon>
        <taxon>Thripoidea</taxon>
        <taxon>Thripidae</taxon>
        <taxon>Frankliniella</taxon>
    </lineage>
</organism>
<sequence>SVRFLIVRFAWPGEPRDVGIFQETPASALPSRRGEGWGGPGPGTLGVPEARWRDRRSRLSTVAQQLETETDGTGRRPHHVSLRVEAAEEGRACVQSEQQHEAARQQQQLCGCSVLTDVLSVLLVSS</sequence>
<reference evidence="2" key="2">
    <citation type="journal article" date="2023" name="BMC Genomics">
        <title>Pest status, molecular evolution, and epigenetic factors derived from the genome assembly of Frankliniella fusca, a thysanopteran phytovirus vector.</title>
        <authorList>
            <person name="Catto M.A."/>
            <person name="Labadie P.E."/>
            <person name="Jacobson A.L."/>
            <person name="Kennedy G.G."/>
            <person name="Srinivasan R."/>
            <person name="Hunt B.G."/>
        </authorList>
    </citation>
    <scope>NUCLEOTIDE SEQUENCE</scope>
    <source>
        <strain evidence="2">PL_HMW_Pooled</strain>
    </source>
</reference>
<accession>A0AAE1HR16</accession>
<dbReference type="EMBL" id="JAHWGI010001223">
    <property type="protein sequence ID" value="KAK3925246.1"/>
    <property type="molecule type" value="Genomic_DNA"/>
</dbReference>
<reference evidence="2" key="1">
    <citation type="submission" date="2021-07" db="EMBL/GenBank/DDBJ databases">
        <authorList>
            <person name="Catto M.A."/>
            <person name="Jacobson A."/>
            <person name="Kennedy G."/>
            <person name="Labadie P."/>
            <person name="Hunt B.G."/>
            <person name="Srinivasan R."/>
        </authorList>
    </citation>
    <scope>NUCLEOTIDE SEQUENCE</scope>
    <source>
        <strain evidence="2">PL_HMW_Pooled</strain>
        <tissue evidence="2">Head</tissue>
    </source>
</reference>
<proteinExistence type="predicted"/>
<evidence type="ECO:0000313" key="3">
    <source>
        <dbReference type="Proteomes" id="UP001219518"/>
    </source>
</evidence>
<protein>
    <submittedName>
        <fullName evidence="2">Mediator of replication checkpoint protein 1</fullName>
    </submittedName>
</protein>
<evidence type="ECO:0000256" key="1">
    <source>
        <dbReference type="SAM" id="MobiDB-lite"/>
    </source>
</evidence>
<name>A0AAE1HR16_9NEOP</name>
<keyword evidence="3" id="KW-1185">Reference proteome</keyword>
<dbReference type="AlphaFoldDB" id="A0AAE1HR16"/>
<comment type="caution">
    <text evidence="2">The sequence shown here is derived from an EMBL/GenBank/DDBJ whole genome shotgun (WGS) entry which is preliminary data.</text>
</comment>